<dbReference type="EMBL" id="JBHTEE010000001">
    <property type="protein sequence ID" value="MFC7600285.1"/>
    <property type="molecule type" value="Genomic_DNA"/>
</dbReference>
<organism evidence="2 3">
    <name type="scientific">Streptosporangium amethystogenes subsp. fukuiense</name>
    <dbReference type="NCBI Taxonomy" id="698418"/>
    <lineage>
        <taxon>Bacteria</taxon>
        <taxon>Bacillati</taxon>
        <taxon>Actinomycetota</taxon>
        <taxon>Actinomycetes</taxon>
        <taxon>Streptosporangiales</taxon>
        <taxon>Streptosporangiaceae</taxon>
        <taxon>Streptosporangium</taxon>
    </lineage>
</organism>
<proteinExistence type="predicted"/>
<evidence type="ECO:0000313" key="2">
    <source>
        <dbReference type="EMBL" id="MFC7600285.1"/>
    </source>
</evidence>
<feature type="region of interest" description="Disordered" evidence="1">
    <location>
        <begin position="1"/>
        <end position="45"/>
    </location>
</feature>
<gene>
    <name evidence="2" type="ORF">ACFQVD_09260</name>
</gene>
<dbReference type="RefSeq" id="WP_343964247.1">
    <property type="nucleotide sequence ID" value="NZ_BAAAGK010000022.1"/>
</dbReference>
<dbReference type="Proteomes" id="UP001596514">
    <property type="component" value="Unassembled WGS sequence"/>
</dbReference>
<name>A0ABW2SVI8_9ACTN</name>
<reference evidence="3" key="1">
    <citation type="journal article" date="2019" name="Int. J. Syst. Evol. Microbiol.">
        <title>The Global Catalogue of Microorganisms (GCM) 10K type strain sequencing project: providing services to taxonomists for standard genome sequencing and annotation.</title>
        <authorList>
            <consortium name="The Broad Institute Genomics Platform"/>
            <consortium name="The Broad Institute Genome Sequencing Center for Infectious Disease"/>
            <person name="Wu L."/>
            <person name="Ma J."/>
        </authorList>
    </citation>
    <scope>NUCLEOTIDE SEQUENCE [LARGE SCALE GENOMIC DNA]</scope>
    <source>
        <strain evidence="3">JCM 10083</strain>
    </source>
</reference>
<evidence type="ECO:0000313" key="3">
    <source>
        <dbReference type="Proteomes" id="UP001596514"/>
    </source>
</evidence>
<keyword evidence="3" id="KW-1185">Reference proteome</keyword>
<accession>A0ABW2SVI8</accession>
<comment type="caution">
    <text evidence="2">The sequence shown here is derived from an EMBL/GenBank/DDBJ whole genome shotgun (WGS) entry which is preliminary data.</text>
</comment>
<evidence type="ECO:0008006" key="4">
    <source>
        <dbReference type="Google" id="ProtNLM"/>
    </source>
</evidence>
<evidence type="ECO:0000256" key="1">
    <source>
        <dbReference type="SAM" id="MobiDB-lite"/>
    </source>
</evidence>
<protein>
    <recommendedName>
        <fullName evidence="4">Resolvase HTH domain-containing protein</fullName>
    </recommendedName>
</protein>
<feature type="compositionally biased region" description="Basic and acidic residues" evidence="1">
    <location>
        <begin position="13"/>
        <end position="30"/>
    </location>
</feature>
<sequence length="120" mass="13416">MRPRQYCGPPDRIWPDGKTCKAKAAEERRAVQGAGRDRKRSFRRRDIIRKTKNGLDAARARGRVGGRRPVVYDDKRAAILARRKRGESIRTIAAGVKVSVCVVHKTLVDTQLAAAQGNPR</sequence>